<comment type="caution">
    <text evidence="1">The sequence shown here is derived from an EMBL/GenBank/DDBJ whole genome shotgun (WGS) entry which is preliminary data.</text>
</comment>
<evidence type="ECO:0000313" key="2">
    <source>
        <dbReference type="Proteomes" id="UP000549394"/>
    </source>
</evidence>
<gene>
    <name evidence="1" type="ORF">DGYR_LOCUS6469</name>
</gene>
<sequence>MADLEIELRAVARSLTPLQGFKLCCDLDDKTNKLLDIEVDEKLRKAKTLVEAYNNIPSTSKADRGYYLLLKKCRVYLHLSRRQLLVPEIARYLTIGQCLSVAIDLGMNRDRVEKLLFGWSSLATQKTLNRWWTDNVHISEETRRSRLYAAVMKVCLKK</sequence>
<proteinExistence type="predicted"/>
<evidence type="ECO:0000313" key="1">
    <source>
        <dbReference type="EMBL" id="CAD5118025.1"/>
    </source>
</evidence>
<reference evidence="1 2" key="1">
    <citation type="submission" date="2020-08" db="EMBL/GenBank/DDBJ databases">
        <authorList>
            <person name="Hejnol A."/>
        </authorList>
    </citation>
    <scope>NUCLEOTIDE SEQUENCE [LARGE SCALE GENOMIC DNA]</scope>
</reference>
<dbReference type="EMBL" id="CAJFCJ010000007">
    <property type="protein sequence ID" value="CAD5118025.1"/>
    <property type="molecule type" value="Genomic_DNA"/>
</dbReference>
<accession>A0A7I8VQK7</accession>
<name>A0A7I8VQK7_9ANNE</name>
<keyword evidence="2" id="KW-1185">Reference proteome</keyword>
<dbReference type="Proteomes" id="UP000549394">
    <property type="component" value="Unassembled WGS sequence"/>
</dbReference>
<organism evidence="1 2">
    <name type="scientific">Dimorphilus gyrociliatus</name>
    <dbReference type="NCBI Taxonomy" id="2664684"/>
    <lineage>
        <taxon>Eukaryota</taxon>
        <taxon>Metazoa</taxon>
        <taxon>Spiralia</taxon>
        <taxon>Lophotrochozoa</taxon>
        <taxon>Annelida</taxon>
        <taxon>Polychaeta</taxon>
        <taxon>Polychaeta incertae sedis</taxon>
        <taxon>Dinophilidae</taxon>
        <taxon>Dimorphilus</taxon>
    </lineage>
</organism>
<protein>
    <submittedName>
        <fullName evidence="1">Uncharacterized protein</fullName>
    </submittedName>
</protein>
<dbReference type="AlphaFoldDB" id="A0A7I8VQK7"/>